<dbReference type="PANTHER" id="PTHR16035">
    <property type="entry name" value="PROTEIN FAM90A1"/>
    <property type="match status" value="1"/>
</dbReference>
<evidence type="ECO:0000256" key="2">
    <source>
        <dbReference type="SAM" id="MobiDB-lite"/>
    </source>
</evidence>
<comment type="caution">
    <text evidence="4">The sequence shown here is derived from an EMBL/GenBank/DDBJ whole genome shotgun (WGS) entry which is preliminary data.</text>
</comment>
<evidence type="ECO:0000313" key="4">
    <source>
        <dbReference type="EMBL" id="CAH6780245.1"/>
    </source>
</evidence>
<dbReference type="Pfam" id="PF15288">
    <property type="entry name" value="zf-CCHC_6"/>
    <property type="match status" value="1"/>
</dbReference>
<keyword evidence="5" id="KW-1185">Reference proteome</keyword>
<name>A0AAU9Z077_PHORO</name>
<feature type="compositionally biased region" description="Basic and acidic residues" evidence="2">
    <location>
        <begin position="123"/>
        <end position="143"/>
    </location>
</feature>
<comment type="similarity">
    <text evidence="1">Belongs to the FAM90 family.</text>
</comment>
<feature type="region of interest" description="Disordered" evidence="2">
    <location>
        <begin position="63"/>
        <end position="152"/>
    </location>
</feature>
<feature type="domain" description="Zinc knuckle" evidence="3">
    <location>
        <begin position="41"/>
        <end position="81"/>
    </location>
</feature>
<evidence type="ECO:0000259" key="3">
    <source>
        <dbReference type="Pfam" id="PF15288"/>
    </source>
</evidence>
<protein>
    <submittedName>
        <fullName evidence="4">Fam90a1b protein</fullName>
    </submittedName>
</protein>
<proteinExistence type="inferred from homology"/>
<accession>A0AAU9Z077</accession>
<organism evidence="4 5">
    <name type="scientific">Phodopus roborovskii</name>
    <name type="common">Roborovski's desert hamster</name>
    <name type="synonym">Cricetulus roborovskii</name>
    <dbReference type="NCBI Taxonomy" id="109678"/>
    <lineage>
        <taxon>Eukaryota</taxon>
        <taxon>Metazoa</taxon>
        <taxon>Chordata</taxon>
        <taxon>Craniata</taxon>
        <taxon>Vertebrata</taxon>
        <taxon>Euteleostomi</taxon>
        <taxon>Mammalia</taxon>
        <taxon>Eutheria</taxon>
        <taxon>Euarchontoglires</taxon>
        <taxon>Glires</taxon>
        <taxon>Rodentia</taxon>
        <taxon>Myomorpha</taxon>
        <taxon>Muroidea</taxon>
        <taxon>Cricetidae</taxon>
        <taxon>Cricetinae</taxon>
        <taxon>Phodopus</taxon>
    </lineage>
</organism>
<feature type="compositionally biased region" description="Basic and acidic residues" evidence="2">
    <location>
        <begin position="98"/>
        <end position="113"/>
    </location>
</feature>
<dbReference type="Proteomes" id="UP001152836">
    <property type="component" value="Unassembled WGS sequence"/>
</dbReference>
<dbReference type="AlphaFoldDB" id="A0AAU9Z077"/>
<feature type="region of interest" description="Disordered" evidence="2">
    <location>
        <begin position="22"/>
        <end position="41"/>
    </location>
</feature>
<dbReference type="InterPro" id="IPR039213">
    <property type="entry name" value="FAM90"/>
</dbReference>
<dbReference type="InterPro" id="IPR041670">
    <property type="entry name" value="Znf-CCHC_6"/>
</dbReference>
<evidence type="ECO:0000313" key="5">
    <source>
        <dbReference type="Proteomes" id="UP001152836"/>
    </source>
</evidence>
<dbReference type="EMBL" id="CALSGD010000911">
    <property type="protein sequence ID" value="CAH6780245.1"/>
    <property type="molecule type" value="Genomic_DNA"/>
</dbReference>
<feature type="compositionally biased region" description="Basic and acidic residues" evidence="2">
    <location>
        <begin position="75"/>
        <end position="86"/>
    </location>
</feature>
<sequence length="442" mass="50331">MGKKEDPDTETLLHKGIIVQNLNNKRKPREQRVPPLEENPRMKCKNCGAFGHTIRSKKCPIKSWDGAKVPLPLGVKKEKENHDPRKPKNLQSTEPVYETEKEKRERERLEQQRKALLLKFPKKPPERKPQSWKDTTHSGDYLRRPSRPSFIHTNKKLPLKCTQTSLLTLKNSDGEHTSPSIEKPNSILPLEENKPQTSEVPNMPKPATGHSAAHPTFSGNPTDQSTEHCFHPVPQDAFKVQEMGHMLDTQPPAQHSDEDKHSNLYSAAHADSQRPKISLKIIRDRSLQLLTQIIQNPPKKRRLSSYQKPQKISDKPMLEAFRVVSNSCTSPVESKGIPQVTSVEQHPPHNRAVLNFTQPFTEPRHPLSSQIPVQPLRMVFTRLRNDCWSSRIVEAASSHPPEKKVSSDKVSPSLKQSEGPYPRVPLSIIIRFRPPSSFEVKK</sequence>
<evidence type="ECO:0000256" key="1">
    <source>
        <dbReference type="ARBA" id="ARBA00007943"/>
    </source>
</evidence>
<feature type="region of interest" description="Disordered" evidence="2">
    <location>
        <begin position="170"/>
        <end position="228"/>
    </location>
</feature>
<feature type="region of interest" description="Disordered" evidence="2">
    <location>
        <begin position="394"/>
        <end position="421"/>
    </location>
</feature>
<gene>
    <name evidence="4" type="primary">Fam90a1b</name>
    <name evidence="4" type="ORF">PHOROB_LOCUS3647</name>
</gene>
<dbReference type="PANTHER" id="PTHR16035:SF14">
    <property type="entry name" value="FAMILY WITH SEQUENCE SIMILARITY 90 MEMBER A11, PSEUDOGENE-RELATED"/>
    <property type="match status" value="1"/>
</dbReference>
<reference evidence="4" key="1">
    <citation type="submission" date="2022-06" db="EMBL/GenBank/DDBJ databases">
        <authorList>
            <person name="Andreotti S."/>
            <person name="Wyler E."/>
        </authorList>
    </citation>
    <scope>NUCLEOTIDE SEQUENCE</scope>
</reference>